<comment type="subcellular location">
    <subcellularLocation>
        <location evidence="4">Membrane</location>
        <topology evidence="4">Multi-pass membrane protein</topology>
    </subcellularLocation>
</comment>
<evidence type="ECO:0000256" key="1">
    <source>
        <dbReference type="ARBA" id="ARBA00022692"/>
    </source>
</evidence>
<proteinExistence type="inferred from homology"/>
<accession>B4NGM8</accession>
<keyword evidence="4" id="KW-0813">Transport</keyword>
<dbReference type="InterPro" id="IPR007274">
    <property type="entry name" value="Cop_transporter"/>
</dbReference>
<keyword evidence="2 4" id="KW-1133">Transmembrane helix</keyword>
<name>B4NGM8_DROWI</name>
<evidence type="ECO:0000256" key="2">
    <source>
        <dbReference type="ARBA" id="ARBA00022989"/>
    </source>
</evidence>
<dbReference type="HOGENOM" id="CLU_079690_2_0_1"/>
<keyword evidence="4" id="KW-0186">Copper</keyword>
<dbReference type="PANTHER" id="PTHR12483">
    <property type="entry name" value="SOLUTE CARRIER FAMILY 31 COPPER TRANSPORTERS"/>
    <property type="match status" value="1"/>
</dbReference>
<keyword evidence="3 4" id="KW-0472">Membrane</keyword>
<dbReference type="KEGG" id="dwi:6650119"/>
<evidence type="ECO:0000256" key="4">
    <source>
        <dbReference type="RuleBase" id="RU367022"/>
    </source>
</evidence>
<dbReference type="AlphaFoldDB" id="B4NGM8"/>
<evidence type="ECO:0000313" key="6">
    <source>
        <dbReference type="Proteomes" id="UP000007798"/>
    </source>
</evidence>
<keyword evidence="1 4" id="KW-0812">Transmembrane</keyword>
<dbReference type="SMR" id="B4NGM8"/>
<dbReference type="InParanoid" id="B4NGM8"/>
<feature type="transmembrane region" description="Helical" evidence="4">
    <location>
        <begin position="140"/>
        <end position="159"/>
    </location>
</feature>
<dbReference type="GO" id="GO:0006878">
    <property type="term" value="P:intracellular copper ion homeostasis"/>
    <property type="evidence" value="ECO:0007669"/>
    <property type="project" value="EnsemblMetazoa"/>
</dbReference>
<dbReference type="GO" id="GO:0005375">
    <property type="term" value="F:copper ion transmembrane transporter activity"/>
    <property type="evidence" value="ECO:0007669"/>
    <property type="project" value="UniProtKB-UniRule"/>
</dbReference>
<keyword evidence="4" id="KW-0187">Copper transport</keyword>
<dbReference type="Proteomes" id="UP000007798">
    <property type="component" value="Unassembled WGS sequence"/>
</dbReference>
<dbReference type="OrthoDB" id="161814at2759"/>
<dbReference type="eggNOG" id="KOG3386">
    <property type="taxonomic scope" value="Eukaryota"/>
</dbReference>
<dbReference type="PANTHER" id="PTHR12483:SF115">
    <property type="entry name" value="COPPER TRANSPORT PROTEIN"/>
    <property type="match status" value="1"/>
</dbReference>
<sequence length="173" mass="19869">MDHNHGSDTSTTSCHSMSMSFHAGYTEIILWNGWTTKTVAEFVLSAIAIFVVSFLYEALKFLRQNLMRIEARKLAQRLAEDQRRKNNVSDCGGCSDTPLADPREKTYWQQLVEYSHIVQSLLNLLQIIVSYLLMLIFMTYNYWLCLAVVLGLGVGYFFFGWNKKDAQESECCP</sequence>
<feature type="transmembrane region" description="Helical" evidence="4">
    <location>
        <begin position="111"/>
        <end position="134"/>
    </location>
</feature>
<comment type="similarity">
    <text evidence="4">Belongs to the copper transporter (Ctr) (TC 1.A.56) family. SLC31A subfamily.</text>
</comment>
<keyword evidence="4" id="KW-0406">Ion transport</keyword>
<gene>
    <name evidence="5" type="primary">Dwil\GK13179</name>
    <name evidence="5" type="ORF">Dwil_GK13179</name>
</gene>
<feature type="transmembrane region" description="Helical" evidence="4">
    <location>
        <begin position="39"/>
        <end position="59"/>
    </location>
</feature>
<keyword evidence="6" id="KW-1185">Reference proteome</keyword>
<reference evidence="5 6" key="1">
    <citation type="journal article" date="2007" name="Nature">
        <title>Evolution of genes and genomes on the Drosophila phylogeny.</title>
        <authorList>
            <consortium name="Drosophila 12 Genomes Consortium"/>
            <person name="Clark A.G."/>
            <person name="Eisen M.B."/>
            <person name="Smith D.R."/>
            <person name="Bergman C.M."/>
            <person name="Oliver B."/>
            <person name="Markow T.A."/>
            <person name="Kaufman T.C."/>
            <person name="Kellis M."/>
            <person name="Gelbart W."/>
            <person name="Iyer V.N."/>
            <person name="Pollard D.A."/>
            <person name="Sackton T.B."/>
            <person name="Larracuente A.M."/>
            <person name="Singh N.D."/>
            <person name="Abad J.P."/>
            <person name="Abt D.N."/>
            <person name="Adryan B."/>
            <person name="Aguade M."/>
            <person name="Akashi H."/>
            <person name="Anderson W.W."/>
            <person name="Aquadro C.F."/>
            <person name="Ardell D.H."/>
            <person name="Arguello R."/>
            <person name="Artieri C.G."/>
            <person name="Barbash D.A."/>
            <person name="Barker D."/>
            <person name="Barsanti P."/>
            <person name="Batterham P."/>
            <person name="Batzoglou S."/>
            <person name="Begun D."/>
            <person name="Bhutkar A."/>
            <person name="Blanco E."/>
            <person name="Bosak S.A."/>
            <person name="Bradley R.K."/>
            <person name="Brand A.D."/>
            <person name="Brent M.R."/>
            <person name="Brooks A.N."/>
            <person name="Brown R.H."/>
            <person name="Butlin R.K."/>
            <person name="Caggese C."/>
            <person name="Calvi B.R."/>
            <person name="Bernardo de Carvalho A."/>
            <person name="Caspi A."/>
            <person name="Castrezana S."/>
            <person name="Celniker S.E."/>
            <person name="Chang J.L."/>
            <person name="Chapple C."/>
            <person name="Chatterji S."/>
            <person name="Chinwalla A."/>
            <person name="Civetta A."/>
            <person name="Clifton S.W."/>
            <person name="Comeron J.M."/>
            <person name="Costello J.C."/>
            <person name="Coyne J.A."/>
            <person name="Daub J."/>
            <person name="David R.G."/>
            <person name="Delcher A.L."/>
            <person name="Delehaunty K."/>
            <person name="Do C.B."/>
            <person name="Ebling H."/>
            <person name="Edwards K."/>
            <person name="Eickbush T."/>
            <person name="Evans J.D."/>
            <person name="Filipski A."/>
            <person name="Findeiss S."/>
            <person name="Freyhult E."/>
            <person name="Fulton L."/>
            <person name="Fulton R."/>
            <person name="Garcia A.C."/>
            <person name="Gardiner A."/>
            <person name="Garfield D.A."/>
            <person name="Garvin B.E."/>
            <person name="Gibson G."/>
            <person name="Gilbert D."/>
            <person name="Gnerre S."/>
            <person name="Godfrey J."/>
            <person name="Good R."/>
            <person name="Gotea V."/>
            <person name="Gravely B."/>
            <person name="Greenberg A.J."/>
            <person name="Griffiths-Jones S."/>
            <person name="Gross S."/>
            <person name="Guigo R."/>
            <person name="Gustafson E.A."/>
            <person name="Haerty W."/>
            <person name="Hahn M.W."/>
            <person name="Halligan D.L."/>
            <person name="Halpern A.L."/>
            <person name="Halter G.M."/>
            <person name="Han M.V."/>
            <person name="Heger A."/>
            <person name="Hillier L."/>
            <person name="Hinrichs A.S."/>
            <person name="Holmes I."/>
            <person name="Hoskins R.A."/>
            <person name="Hubisz M.J."/>
            <person name="Hultmark D."/>
            <person name="Huntley M.A."/>
            <person name="Jaffe D.B."/>
            <person name="Jagadeeshan S."/>
            <person name="Jeck W.R."/>
            <person name="Johnson J."/>
            <person name="Jones C.D."/>
            <person name="Jordan W.C."/>
            <person name="Karpen G.H."/>
            <person name="Kataoka E."/>
            <person name="Keightley P.D."/>
            <person name="Kheradpour P."/>
            <person name="Kirkness E.F."/>
            <person name="Koerich L.B."/>
            <person name="Kristiansen K."/>
            <person name="Kudrna D."/>
            <person name="Kulathinal R.J."/>
            <person name="Kumar S."/>
            <person name="Kwok R."/>
            <person name="Lander E."/>
            <person name="Langley C.H."/>
            <person name="Lapoint R."/>
            <person name="Lazzaro B.P."/>
            <person name="Lee S.J."/>
            <person name="Levesque L."/>
            <person name="Li R."/>
            <person name="Lin C.F."/>
            <person name="Lin M.F."/>
            <person name="Lindblad-Toh K."/>
            <person name="Llopart A."/>
            <person name="Long M."/>
            <person name="Low L."/>
            <person name="Lozovsky E."/>
            <person name="Lu J."/>
            <person name="Luo M."/>
            <person name="Machado C.A."/>
            <person name="Makalowski W."/>
            <person name="Marzo M."/>
            <person name="Matsuda M."/>
            <person name="Matzkin L."/>
            <person name="McAllister B."/>
            <person name="McBride C.S."/>
            <person name="McKernan B."/>
            <person name="McKernan K."/>
            <person name="Mendez-Lago M."/>
            <person name="Minx P."/>
            <person name="Mollenhauer M.U."/>
            <person name="Montooth K."/>
            <person name="Mount S.M."/>
            <person name="Mu X."/>
            <person name="Myers E."/>
            <person name="Negre B."/>
            <person name="Newfeld S."/>
            <person name="Nielsen R."/>
            <person name="Noor M.A."/>
            <person name="O'Grady P."/>
            <person name="Pachter L."/>
            <person name="Papaceit M."/>
            <person name="Parisi M.J."/>
            <person name="Parisi M."/>
            <person name="Parts L."/>
            <person name="Pedersen J.S."/>
            <person name="Pesole G."/>
            <person name="Phillippy A.M."/>
            <person name="Ponting C.P."/>
            <person name="Pop M."/>
            <person name="Porcelli D."/>
            <person name="Powell J.R."/>
            <person name="Prohaska S."/>
            <person name="Pruitt K."/>
            <person name="Puig M."/>
            <person name="Quesneville H."/>
            <person name="Ram K.R."/>
            <person name="Rand D."/>
            <person name="Rasmussen M.D."/>
            <person name="Reed L.K."/>
            <person name="Reenan R."/>
            <person name="Reily A."/>
            <person name="Remington K.A."/>
            <person name="Rieger T.T."/>
            <person name="Ritchie M.G."/>
            <person name="Robin C."/>
            <person name="Rogers Y.H."/>
            <person name="Rohde C."/>
            <person name="Rozas J."/>
            <person name="Rubenfield M.J."/>
            <person name="Ruiz A."/>
            <person name="Russo S."/>
            <person name="Salzberg S.L."/>
            <person name="Sanchez-Gracia A."/>
            <person name="Saranga D.J."/>
            <person name="Sato H."/>
            <person name="Schaeffer S.W."/>
            <person name="Schatz M.C."/>
            <person name="Schlenke T."/>
            <person name="Schwartz R."/>
            <person name="Segarra C."/>
            <person name="Singh R.S."/>
            <person name="Sirot L."/>
            <person name="Sirota M."/>
            <person name="Sisneros N.B."/>
            <person name="Smith C.D."/>
            <person name="Smith T.F."/>
            <person name="Spieth J."/>
            <person name="Stage D.E."/>
            <person name="Stark A."/>
            <person name="Stephan W."/>
            <person name="Strausberg R.L."/>
            <person name="Strempel S."/>
            <person name="Sturgill D."/>
            <person name="Sutton G."/>
            <person name="Sutton G.G."/>
            <person name="Tao W."/>
            <person name="Teichmann S."/>
            <person name="Tobari Y.N."/>
            <person name="Tomimura Y."/>
            <person name="Tsolas J.M."/>
            <person name="Valente V.L."/>
            <person name="Venter E."/>
            <person name="Venter J.C."/>
            <person name="Vicario S."/>
            <person name="Vieira F.G."/>
            <person name="Vilella A.J."/>
            <person name="Villasante A."/>
            <person name="Walenz B."/>
            <person name="Wang J."/>
            <person name="Wasserman M."/>
            <person name="Watts T."/>
            <person name="Wilson D."/>
            <person name="Wilson R.K."/>
            <person name="Wing R.A."/>
            <person name="Wolfner M.F."/>
            <person name="Wong A."/>
            <person name="Wong G.K."/>
            <person name="Wu C.I."/>
            <person name="Wu G."/>
            <person name="Yamamoto D."/>
            <person name="Yang H.P."/>
            <person name="Yang S.P."/>
            <person name="Yorke J.A."/>
            <person name="Yoshida K."/>
            <person name="Zdobnov E."/>
            <person name="Zhang P."/>
            <person name="Zhang Y."/>
            <person name="Zimin A.V."/>
            <person name="Baldwin J."/>
            <person name="Abdouelleil A."/>
            <person name="Abdulkadir J."/>
            <person name="Abebe A."/>
            <person name="Abera B."/>
            <person name="Abreu J."/>
            <person name="Acer S.C."/>
            <person name="Aftuck L."/>
            <person name="Alexander A."/>
            <person name="An P."/>
            <person name="Anderson E."/>
            <person name="Anderson S."/>
            <person name="Arachi H."/>
            <person name="Azer M."/>
            <person name="Bachantsang P."/>
            <person name="Barry A."/>
            <person name="Bayul T."/>
            <person name="Berlin A."/>
            <person name="Bessette D."/>
            <person name="Bloom T."/>
            <person name="Blye J."/>
            <person name="Boguslavskiy L."/>
            <person name="Bonnet C."/>
            <person name="Boukhgalter B."/>
            <person name="Bourzgui I."/>
            <person name="Brown A."/>
            <person name="Cahill P."/>
            <person name="Channer S."/>
            <person name="Cheshatsang Y."/>
            <person name="Chuda L."/>
            <person name="Citroen M."/>
            <person name="Collymore A."/>
            <person name="Cooke P."/>
            <person name="Costello M."/>
            <person name="D'Aco K."/>
            <person name="Daza R."/>
            <person name="De Haan G."/>
            <person name="DeGray S."/>
            <person name="DeMaso C."/>
            <person name="Dhargay N."/>
            <person name="Dooley K."/>
            <person name="Dooley E."/>
            <person name="Doricent M."/>
            <person name="Dorje P."/>
            <person name="Dorjee K."/>
            <person name="Dupes A."/>
            <person name="Elong R."/>
            <person name="Falk J."/>
            <person name="Farina A."/>
            <person name="Faro S."/>
            <person name="Ferguson D."/>
            <person name="Fisher S."/>
            <person name="Foley C.D."/>
            <person name="Franke A."/>
            <person name="Friedrich D."/>
            <person name="Gadbois L."/>
            <person name="Gearin G."/>
            <person name="Gearin C.R."/>
            <person name="Giannoukos G."/>
            <person name="Goode T."/>
            <person name="Graham J."/>
            <person name="Grandbois E."/>
            <person name="Grewal S."/>
            <person name="Gyaltsen K."/>
            <person name="Hafez N."/>
            <person name="Hagos B."/>
            <person name="Hall J."/>
            <person name="Henson C."/>
            <person name="Hollinger A."/>
            <person name="Honan T."/>
            <person name="Huard M.D."/>
            <person name="Hughes L."/>
            <person name="Hurhula B."/>
            <person name="Husby M.E."/>
            <person name="Kamat A."/>
            <person name="Kanga B."/>
            <person name="Kashin S."/>
            <person name="Khazanovich D."/>
            <person name="Kisner P."/>
            <person name="Lance K."/>
            <person name="Lara M."/>
            <person name="Lee W."/>
            <person name="Lennon N."/>
            <person name="Letendre F."/>
            <person name="LeVine R."/>
            <person name="Lipovsky A."/>
            <person name="Liu X."/>
            <person name="Liu J."/>
            <person name="Liu S."/>
            <person name="Lokyitsang T."/>
            <person name="Lokyitsang Y."/>
            <person name="Lubonja R."/>
            <person name="Lui A."/>
            <person name="MacDonald P."/>
            <person name="Magnisalis V."/>
            <person name="Maru K."/>
            <person name="Matthews C."/>
            <person name="McCusker W."/>
            <person name="McDonough S."/>
            <person name="Mehta T."/>
            <person name="Meldrim J."/>
            <person name="Meneus L."/>
            <person name="Mihai O."/>
            <person name="Mihalev A."/>
            <person name="Mihova T."/>
            <person name="Mittelman R."/>
            <person name="Mlenga V."/>
            <person name="Montmayeur A."/>
            <person name="Mulrain L."/>
            <person name="Navidi A."/>
            <person name="Naylor J."/>
            <person name="Negash T."/>
            <person name="Nguyen T."/>
            <person name="Nguyen N."/>
            <person name="Nicol R."/>
            <person name="Norbu C."/>
            <person name="Norbu N."/>
            <person name="Novod N."/>
            <person name="O'Neill B."/>
            <person name="Osman S."/>
            <person name="Markiewicz E."/>
            <person name="Oyono O.L."/>
            <person name="Patti C."/>
            <person name="Phunkhang P."/>
            <person name="Pierre F."/>
            <person name="Priest M."/>
            <person name="Raghuraman S."/>
            <person name="Rege F."/>
            <person name="Reyes R."/>
            <person name="Rise C."/>
            <person name="Rogov P."/>
            <person name="Ross K."/>
            <person name="Ryan E."/>
            <person name="Settipalli S."/>
            <person name="Shea T."/>
            <person name="Sherpa N."/>
            <person name="Shi L."/>
            <person name="Shih D."/>
            <person name="Sparrow T."/>
            <person name="Spaulding J."/>
            <person name="Stalker J."/>
            <person name="Stange-Thomann N."/>
            <person name="Stavropoulos S."/>
            <person name="Stone C."/>
            <person name="Strader C."/>
            <person name="Tesfaye S."/>
            <person name="Thomson T."/>
            <person name="Thoulutsang Y."/>
            <person name="Thoulutsang D."/>
            <person name="Topham K."/>
            <person name="Topping I."/>
            <person name="Tsamla T."/>
            <person name="Vassiliev H."/>
            <person name="Vo A."/>
            <person name="Wangchuk T."/>
            <person name="Wangdi T."/>
            <person name="Weiand M."/>
            <person name="Wilkinson J."/>
            <person name="Wilson A."/>
            <person name="Yadav S."/>
            <person name="Young G."/>
            <person name="Yu Q."/>
            <person name="Zembek L."/>
            <person name="Zhong D."/>
            <person name="Zimmer A."/>
            <person name="Zwirko Z."/>
            <person name="Jaffe D.B."/>
            <person name="Alvarez P."/>
            <person name="Brockman W."/>
            <person name="Butler J."/>
            <person name="Chin C."/>
            <person name="Gnerre S."/>
            <person name="Grabherr M."/>
            <person name="Kleber M."/>
            <person name="Mauceli E."/>
            <person name="MacCallum I."/>
        </authorList>
    </citation>
    <scope>NUCLEOTIDE SEQUENCE [LARGE SCALE GENOMIC DNA]</scope>
    <source>
        <strain evidence="6">Tucson 14030-0811.24</strain>
    </source>
</reference>
<dbReference type="Pfam" id="PF04145">
    <property type="entry name" value="Ctr"/>
    <property type="match status" value="1"/>
</dbReference>
<protein>
    <recommendedName>
        <fullName evidence="4">Copper transport protein</fullName>
    </recommendedName>
</protein>
<dbReference type="OMA" id="YWLCLAV"/>
<dbReference type="EMBL" id="CH964272">
    <property type="protein sequence ID" value="EDW84375.1"/>
    <property type="molecule type" value="Genomic_DNA"/>
</dbReference>
<dbReference type="GO" id="GO:0016020">
    <property type="term" value="C:membrane"/>
    <property type="evidence" value="ECO:0007669"/>
    <property type="project" value="UniProtKB-SubCell"/>
</dbReference>
<evidence type="ECO:0000256" key="3">
    <source>
        <dbReference type="ARBA" id="ARBA00023136"/>
    </source>
</evidence>
<evidence type="ECO:0000313" key="5">
    <source>
        <dbReference type="EMBL" id="EDW84375.1"/>
    </source>
</evidence>
<dbReference type="PhylomeDB" id="B4NGM8"/>
<dbReference type="GO" id="GO:0010038">
    <property type="term" value="P:response to metal ion"/>
    <property type="evidence" value="ECO:0007669"/>
    <property type="project" value="EnsemblMetazoa"/>
</dbReference>
<dbReference type="STRING" id="7260.B4NGM8"/>
<organism evidence="5 6">
    <name type="scientific">Drosophila willistoni</name>
    <name type="common">Fruit fly</name>
    <dbReference type="NCBI Taxonomy" id="7260"/>
    <lineage>
        <taxon>Eukaryota</taxon>
        <taxon>Metazoa</taxon>
        <taxon>Ecdysozoa</taxon>
        <taxon>Arthropoda</taxon>
        <taxon>Hexapoda</taxon>
        <taxon>Insecta</taxon>
        <taxon>Pterygota</taxon>
        <taxon>Neoptera</taxon>
        <taxon>Endopterygota</taxon>
        <taxon>Diptera</taxon>
        <taxon>Brachycera</taxon>
        <taxon>Muscomorpha</taxon>
        <taxon>Ephydroidea</taxon>
        <taxon>Drosophilidae</taxon>
        <taxon>Drosophila</taxon>
        <taxon>Sophophora</taxon>
    </lineage>
</organism>